<dbReference type="EC" id="2.4.1.-" evidence="1"/>
<evidence type="ECO:0000313" key="2">
    <source>
        <dbReference type="Proteomes" id="UP000019183"/>
    </source>
</evidence>
<keyword evidence="1" id="KW-0328">Glycosyltransferase</keyword>
<reference evidence="1" key="1">
    <citation type="submission" date="2013-10" db="EMBL/GenBank/DDBJ databases">
        <title>Antibiotic resistance diversity of beta-lactamase producers in the General Hospital Vienna.</title>
        <authorList>
            <person name="Barisic I."/>
            <person name="Mitteregger D."/>
            <person name="Hirschl A.M."/>
            <person name="Noehammer C."/>
            <person name="Wiesinger-Mayr H."/>
        </authorList>
    </citation>
    <scope>NUCLEOTIDE SEQUENCE [LARGE SCALE GENOMIC DNA]</scope>
    <source>
        <strain evidence="1">IS43</strain>
    </source>
</reference>
<keyword evidence="2" id="KW-1185">Reference proteome</keyword>
<proteinExistence type="predicted"/>
<evidence type="ECO:0000313" key="1">
    <source>
        <dbReference type="EMBL" id="CDL13004.1"/>
    </source>
</evidence>
<dbReference type="Proteomes" id="UP000019183">
    <property type="component" value="Unassembled WGS sequence"/>
</dbReference>
<sequence length="41" mass="4956">MFQTKIKNVLMPYVNKYAPIGTPRRNMMTKYYYKVRRAILG</sequence>
<name>W1DY01_KLEPN</name>
<dbReference type="EMBL" id="CBWK010000876">
    <property type="protein sequence ID" value="CDL13004.1"/>
    <property type="molecule type" value="Genomic_DNA"/>
</dbReference>
<protein>
    <submittedName>
        <fullName evidence="1">Glycosyltransferase</fullName>
        <ecNumber evidence="1">2.4.1.-</ecNumber>
    </submittedName>
</protein>
<accession>W1DY01</accession>
<organism evidence="1 2">
    <name type="scientific">Klebsiella pneumoniae IS43</name>
    <dbReference type="NCBI Taxonomy" id="1432552"/>
    <lineage>
        <taxon>Bacteria</taxon>
        <taxon>Pseudomonadati</taxon>
        <taxon>Pseudomonadota</taxon>
        <taxon>Gammaproteobacteria</taxon>
        <taxon>Enterobacterales</taxon>
        <taxon>Enterobacteriaceae</taxon>
        <taxon>Klebsiella/Raoultella group</taxon>
        <taxon>Klebsiella</taxon>
        <taxon>Klebsiella pneumoniae complex</taxon>
    </lineage>
</organism>
<dbReference type="AlphaFoldDB" id="W1DY01"/>
<keyword evidence="1" id="KW-0808">Transferase</keyword>
<comment type="caution">
    <text evidence="1">The sequence shown here is derived from an EMBL/GenBank/DDBJ whole genome shotgun (WGS) entry which is preliminary data.</text>
</comment>
<dbReference type="GO" id="GO:0016757">
    <property type="term" value="F:glycosyltransferase activity"/>
    <property type="evidence" value="ECO:0007669"/>
    <property type="project" value="UniProtKB-KW"/>
</dbReference>